<dbReference type="InterPro" id="IPR051816">
    <property type="entry name" value="Glycosyl_Hydrolase_31"/>
</dbReference>
<dbReference type="InterPro" id="IPR033403">
    <property type="entry name" value="DUF5110"/>
</dbReference>
<dbReference type="SUPFAM" id="SSF49452">
    <property type="entry name" value="Starch-binding domain-like"/>
    <property type="match status" value="1"/>
</dbReference>
<dbReference type="Pfam" id="PF21365">
    <property type="entry name" value="Glyco_hydro_31_3rd"/>
    <property type="match status" value="1"/>
</dbReference>
<dbReference type="PANTHER" id="PTHR43863">
    <property type="entry name" value="HYDROLASE, PUTATIVE (AFU_ORTHOLOGUE AFUA_1G03140)-RELATED"/>
    <property type="match status" value="1"/>
</dbReference>
<dbReference type="Gene3D" id="3.20.20.80">
    <property type="entry name" value="Glycosidases"/>
    <property type="match status" value="1"/>
</dbReference>
<evidence type="ECO:0000256" key="5">
    <source>
        <dbReference type="RuleBase" id="RU361185"/>
    </source>
</evidence>
<organism evidence="9 10">
    <name type="scientific">Pedococcus aerophilus</name>
    <dbReference type="NCBI Taxonomy" id="436356"/>
    <lineage>
        <taxon>Bacteria</taxon>
        <taxon>Bacillati</taxon>
        <taxon>Actinomycetota</taxon>
        <taxon>Actinomycetes</taxon>
        <taxon>Micrococcales</taxon>
        <taxon>Intrasporangiaceae</taxon>
        <taxon>Pedococcus</taxon>
    </lineage>
</organism>
<proteinExistence type="inferred from homology"/>
<dbReference type="InterPro" id="IPR006311">
    <property type="entry name" value="TAT_signal"/>
</dbReference>
<feature type="signal peptide" evidence="7">
    <location>
        <begin position="1"/>
        <end position="27"/>
    </location>
</feature>
<evidence type="ECO:0000256" key="1">
    <source>
        <dbReference type="ARBA" id="ARBA00000548"/>
    </source>
</evidence>
<dbReference type="EMBL" id="BAAARN010000001">
    <property type="protein sequence ID" value="GAA2736560.1"/>
    <property type="molecule type" value="Genomic_DNA"/>
</dbReference>
<dbReference type="InterPro" id="IPR011013">
    <property type="entry name" value="Gal_mutarotase_sf_dom"/>
</dbReference>
<reference evidence="10" key="1">
    <citation type="journal article" date="2019" name="Int. J. Syst. Evol. Microbiol.">
        <title>The Global Catalogue of Microorganisms (GCM) 10K type strain sequencing project: providing services to taxonomists for standard genome sequencing and annotation.</title>
        <authorList>
            <consortium name="The Broad Institute Genomics Platform"/>
            <consortium name="The Broad Institute Genome Sequencing Center for Infectious Disease"/>
            <person name="Wu L."/>
            <person name="Ma J."/>
        </authorList>
    </citation>
    <scope>NUCLEOTIDE SEQUENCE [LARGE SCALE GENOMIC DNA]</scope>
    <source>
        <strain evidence="10">JCM 16378</strain>
    </source>
</reference>
<dbReference type="PROSITE" id="PS51318">
    <property type="entry name" value="TAT"/>
    <property type="match status" value="1"/>
</dbReference>
<dbReference type="Pfam" id="PF17137">
    <property type="entry name" value="DUF5110"/>
    <property type="match status" value="1"/>
</dbReference>
<evidence type="ECO:0000313" key="10">
    <source>
        <dbReference type="Proteomes" id="UP001501326"/>
    </source>
</evidence>
<name>A0ABP6H3X9_9MICO</name>
<dbReference type="Gene3D" id="2.60.40.1760">
    <property type="entry name" value="glycosyl hydrolase (family 31)"/>
    <property type="match status" value="1"/>
</dbReference>
<dbReference type="SUPFAM" id="SSF51445">
    <property type="entry name" value="(Trans)glycosidases"/>
    <property type="match status" value="1"/>
</dbReference>
<dbReference type="PROSITE" id="PS51166">
    <property type="entry name" value="CBM20"/>
    <property type="match status" value="1"/>
</dbReference>
<dbReference type="SUPFAM" id="SSF51011">
    <property type="entry name" value="Glycosyl hydrolase domain"/>
    <property type="match status" value="1"/>
</dbReference>
<dbReference type="Gene3D" id="2.60.40.1180">
    <property type="entry name" value="Golgi alpha-mannosidase II"/>
    <property type="match status" value="2"/>
</dbReference>
<dbReference type="Proteomes" id="UP001501326">
    <property type="component" value="Unassembled WGS sequence"/>
</dbReference>
<evidence type="ECO:0000259" key="8">
    <source>
        <dbReference type="PROSITE" id="PS51166"/>
    </source>
</evidence>
<keyword evidence="7" id="KW-0732">Signal</keyword>
<evidence type="ECO:0000256" key="6">
    <source>
        <dbReference type="SAM" id="MobiDB-lite"/>
    </source>
</evidence>
<dbReference type="InterPro" id="IPR002044">
    <property type="entry name" value="CBM20"/>
</dbReference>
<feature type="region of interest" description="Disordered" evidence="6">
    <location>
        <begin position="933"/>
        <end position="959"/>
    </location>
</feature>
<dbReference type="InterPro" id="IPR017853">
    <property type="entry name" value="GH"/>
</dbReference>
<dbReference type="EC" id="3.2.1.1" evidence="3"/>
<dbReference type="CDD" id="cd14752">
    <property type="entry name" value="GH31_N"/>
    <property type="match status" value="1"/>
</dbReference>
<dbReference type="Pfam" id="PF01055">
    <property type="entry name" value="Glyco_hydro_31_2nd"/>
    <property type="match status" value="1"/>
</dbReference>
<accession>A0ABP6H3X9</accession>
<gene>
    <name evidence="9" type="ORF">GCM10009867_21500</name>
</gene>
<dbReference type="InterPro" id="IPR013783">
    <property type="entry name" value="Ig-like_fold"/>
</dbReference>
<dbReference type="InterPro" id="IPR013784">
    <property type="entry name" value="Carb-bd-like_fold"/>
</dbReference>
<dbReference type="Gene3D" id="2.60.40.10">
    <property type="entry name" value="Immunoglobulins"/>
    <property type="match status" value="1"/>
</dbReference>
<evidence type="ECO:0000256" key="2">
    <source>
        <dbReference type="ARBA" id="ARBA00007806"/>
    </source>
</evidence>
<keyword evidence="10" id="KW-1185">Reference proteome</keyword>
<dbReference type="InterPro" id="IPR013780">
    <property type="entry name" value="Glyco_hydro_b"/>
</dbReference>
<dbReference type="InterPro" id="IPR000322">
    <property type="entry name" value="Glyco_hydro_31_TIM"/>
</dbReference>
<feature type="domain" description="CBM20" evidence="8">
    <location>
        <begin position="853"/>
        <end position="959"/>
    </location>
</feature>
<comment type="caution">
    <text evidence="9">The sequence shown here is derived from an EMBL/GenBank/DDBJ whole genome shotgun (WGS) entry which is preliminary data.</text>
</comment>
<dbReference type="RefSeq" id="WP_344192992.1">
    <property type="nucleotide sequence ID" value="NZ_BAAARN010000001.1"/>
</dbReference>
<dbReference type="SMART" id="SM01065">
    <property type="entry name" value="CBM_2"/>
    <property type="match status" value="1"/>
</dbReference>
<sequence length="959" mass="102182">MTISTTLKRRLGLGVAALVATSGMVLAGSPAAQAAVQRVQFQAGGNYLVVEFLDNDLVHFELGAGSGPGTGSDLFATEQVSKRNYPGPTSLSQNGGTLTTPGLQVVVNTSTLCATTYDTTRSPSLLLNTTCPRNLAQAWKGLSITKSSMQNAYGLGEQFYLGGSADGDLVGRTRTPGGNYGNAMVYDTDNGPVGNTQIPVLFAVGANYANYGMLLDQVYKQQWDLTGDPWTVDTFGDQLRWYVMSGPDLPDLRQDYMELTGRPPVPPKKVFGLWNSEFGYDNWAELDSTLASLRASKFPLDGMMLDVNWFGGVTAGSDNTKMGTLAFDGTNFPNATSKIASLASTDGVGVIPIEESYVGKGLAEHTDLAGRGYLVRSGCSTCAPVYLTSNDWWGRGGMIDWTQPAAGSYWHTQKRQPLVNAGVTGHWLDLGEPEMYDANDWVAGVLPGKNAHADYHNMYNLRWAASVAKGYADAGSTQRPFMLARSGAAGIQRTGTAMWSGDIGSKLTALAQQQNVQMHMSMSGIDYFGSDIGGFRREMLNSDLNELYTQWFANSSWFDVPVRPHTENLCNCAKTAPNQIGDVASNLANIRQRYELTPYYYSLAHRANTTGEPLVPPLVYYFQNDPNVREMAHQKMIGKDLLVGVVAGAGERKRNMYLPAGTWFDYRTNQKTVSTGQWVNDVPLWVNGAFQLPAYARAGAILPKMFVDDKTMNAVGKRTDGSTRGELMARVYSDPTASSFNLAEDDGTSTGYQTGAKRTTLLSQSRSGNTATVTVAASSGTYPGAPTSRANVVELVTDTQASGVTLNGSALPQLANKAAFDAAGSGWYNAGGNLVVAKSASLAVTSAKTFAFTLGQAVVTQTFTCTNGTTTAGQSVYAVGSAPQLGAWSVASAVKLTASSYPTWTGTVSGLPPATAIEWKCIKRQEANFPDTADAWQPGANSAFTTPATGPGSGTSGAF</sequence>
<dbReference type="InterPro" id="IPR048395">
    <property type="entry name" value="Glyco_hydro_31_C"/>
</dbReference>
<keyword evidence="5" id="KW-0378">Hydrolase</keyword>
<keyword evidence="5" id="KW-0326">Glycosidase</keyword>
<evidence type="ECO:0000313" key="9">
    <source>
        <dbReference type="EMBL" id="GAA2736560.1"/>
    </source>
</evidence>
<feature type="chain" id="PRO_5046145119" description="alpha-amylase" evidence="7">
    <location>
        <begin position="28"/>
        <end position="959"/>
    </location>
</feature>
<comment type="catalytic activity">
    <reaction evidence="1">
        <text>Endohydrolysis of (1-&gt;4)-alpha-D-glucosidic linkages in polysaccharides containing three or more (1-&gt;4)-alpha-linked D-glucose units.</text>
        <dbReference type="EC" id="3.2.1.1"/>
    </reaction>
</comment>
<dbReference type="Pfam" id="PF00686">
    <property type="entry name" value="CBM_20"/>
    <property type="match status" value="1"/>
</dbReference>
<evidence type="ECO:0000256" key="4">
    <source>
        <dbReference type="ARBA" id="ARBA00030238"/>
    </source>
</evidence>
<evidence type="ECO:0000256" key="3">
    <source>
        <dbReference type="ARBA" id="ARBA00012595"/>
    </source>
</evidence>
<evidence type="ECO:0000256" key="7">
    <source>
        <dbReference type="SAM" id="SignalP"/>
    </source>
</evidence>
<comment type="similarity">
    <text evidence="2 5">Belongs to the glycosyl hydrolase 31 family.</text>
</comment>
<protein>
    <recommendedName>
        <fullName evidence="3">alpha-amylase</fullName>
        <ecNumber evidence="3">3.2.1.1</ecNumber>
    </recommendedName>
    <alternativeName>
        <fullName evidence="4">1,4-alpha-D-glucan glucanohydrolase</fullName>
    </alternativeName>
</protein>
<dbReference type="SUPFAM" id="SSF74650">
    <property type="entry name" value="Galactose mutarotase-like"/>
    <property type="match status" value="1"/>
</dbReference>
<dbReference type="PANTHER" id="PTHR43863:SF2">
    <property type="entry name" value="MALTASE-GLUCOAMYLASE"/>
    <property type="match status" value="1"/>
</dbReference>